<dbReference type="RefSeq" id="WP_212992072.1">
    <property type="nucleotide sequence ID" value="NZ_BAABEA010000002.1"/>
</dbReference>
<keyword evidence="3" id="KW-1185">Reference proteome</keyword>
<proteinExistence type="predicted"/>
<comment type="caution">
    <text evidence="2">The sequence shown here is derived from an EMBL/GenBank/DDBJ whole genome shotgun (WGS) entry which is preliminary data.</text>
</comment>
<feature type="region of interest" description="Disordered" evidence="1">
    <location>
        <begin position="1"/>
        <end position="20"/>
    </location>
</feature>
<protein>
    <recommendedName>
        <fullName evidence="4">S-adenosyl methyltransferase</fullName>
    </recommendedName>
</protein>
<evidence type="ECO:0008006" key="4">
    <source>
        <dbReference type="Google" id="ProtNLM"/>
    </source>
</evidence>
<dbReference type="Pfam" id="PF04672">
    <property type="entry name" value="Methyltransf_19"/>
    <property type="match status" value="1"/>
</dbReference>
<reference evidence="2" key="1">
    <citation type="submission" date="2021-03" db="EMBL/GenBank/DDBJ databases">
        <title>Whole genome shotgun sequence of Actinoplanes auranticolor NBRC 12245.</title>
        <authorList>
            <person name="Komaki H."/>
            <person name="Tamura T."/>
        </authorList>
    </citation>
    <scope>NUCLEOTIDE SEQUENCE</scope>
    <source>
        <strain evidence="2">NBRC 12245</strain>
    </source>
</reference>
<dbReference type="PIRSF" id="PIRSF017393">
    <property type="entry name" value="MTase_SAV2177"/>
    <property type="match status" value="1"/>
</dbReference>
<dbReference type="Proteomes" id="UP000681340">
    <property type="component" value="Unassembled WGS sequence"/>
</dbReference>
<evidence type="ECO:0000313" key="2">
    <source>
        <dbReference type="EMBL" id="GIM74566.1"/>
    </source>
</evidence>
<accession>A0A919SLX9</accession>
<dbReference type="EMBL" id="BOQL01000052">
    <property type="protein sequence ID" value="GIM74566.1"/>
    <property type="molecule type" value="Genomic_DNA"/>
</dbReference>
<dbReference type="AlphaFoldDB" id="A0A919SLX9"/>
<gene>
    <name evidence="2" type="ORF">Aau02nite_61590</name>
</gene>
<sequence length="295" mass="32325">MTEPSPDSRDPAGLIAEHHRDVERHVASFGEDRIDVSRPSPARRYNDLQGGKDNFRADRDSAAKLQQALPTIRLAAKELRRCMERQVAYLAERGVRQFLDIGCGLPQEPNVHEIAQAVDPSSRIVYVDCDELVGSHARALLVSSPEGTIQFVAGDLTDIGTVLRHRTTRDVLDFNQPIAVLLLAVLHFIVDDQRAYAAVDQIKAALTPGSYVALTHVTFDALEPETAEHLAGLAASMEHGPFRARTHREIATFLSGSELVEPGLVSTVEWHPERAPEPQATAEQAVAYAAIGRIP</sequence>
<evidence type="ECO:0000313" key="3">
    <source>
        <dbReference type="Proteomes" id="UP000681340"/>
    </source>
</evidence>
<dbReference type="Gene3D" id="3.40.50.150">
    <property type="entry name" value="Vaccinia Virus protein VP39"/>
    <property type="match status" value="1"/>
</dbReference>
<name>A0A919SLX9_9ACTN</name>
<dbReference type="InterPro" id="IPR006764">
    <property type="entry name" value="SAM_dep_MeTrfase_SAV2177_type"/>
</dbReference>
<evidence type="ECO:0000256" key="1">
    <source>
        <dbReference type="SAM" id="MobiDB-lite"/>
    </source>
</evidence>
<dbReference type="SUPFAM" id="SSF53335">
    <property type="entry name" value="S-adenosyl-L-methionine-dependent methyltransferases"/>
    <property type="match status" value="1"/>
</dbReference>
<organism evidence="2 3">
    <name type="scientific">Actinoplanes auranticolor</name>
    <dbReference type="NCBI Taxonomy" id="47988"/>
    <lineage>
        <taxon>Bacteria</taxon>
        <taxon>Bacillati</taxon>
        <taxon>Actinomycetota</taxon>
        <taxon>Actinomycetes</taxon>
        <taxon>Micromonosporales</taxon>
        <taxon>Micromonosporaceae</taxon>
        <taxon>Actinoplanes</taxon>
    </lineage>
</organism>
<dbReference type="InterPro" id="IPR029063">
    <property type="entry name" value="SAM-dependent_MTases_sf"/>
</dbReference>